<keyword evidence="7" id="KW-1185">Reference proteome</keyword>
<dbReference type="Gene3D" id="1.10.490.10">
    <property type="entry name" value="Globins"/>
    <property type="match status" value="1"/>
</dbReference>
<comment type="similarity">
    <text evidence="5">Belongs to the truncated hemoglobin family. Group II subfamily.</text>
</comment>
<dbReference type="InterPro" id="IPR012292">
    <property type="entry name" value="Globin/Proto"/>
</dbReference>
<dbReference type="GO" id="GO:0046872">
    <property type="term" value="F:metal ion binding"/>
    <property type="evidence" value="ECO:0007669"/>
    <property type="project" value="UniProtKB-KW"/>
</dbReference>
<dbReference type="SUPFAM" id="SSF46458">
    <property type="entry name" value="Globin-like"/>
    <property type="match status" value="1"/>
</dbReference>
<keyword evidence="3" id="KW-0479">Metal-binding</keyword>
<dbReference type="PANTHER" id="PTHR47366">
    <property type="entry name" value="TWO-ON-TWO HEMOGLOBIN-3"/>
    <property type="match status" value="1"/>
</dbReference>
<keyword evidence="4" id="KW-0408">Iron</keyword>
<name>A0A4R8LWX2_9BACL</name>
<dbReference type="GO" id="GO:0020037">
    <property type="term" value="F:heme binding"/>
    <property type="evidence" value="ECO:0007669"/>
    <property type="project" value="InterPro"/>
</dbReference>
<gene>
    <name evidence="6" type="ORF">C7445_101317</name>
</gene>
<dbReference type="InterPro" id="IPR044203">
    <property type="entry name" value="GlbO/GLB3-like"/>
</dbReference>
<dbReference type="Proteomes" id="UP000294581">
    <property type="component" value="Unassembled WGS sequence"/>
</dbReference>
<dbReference type="EMBL" id="SORF01000001">
    <property type="protein sequence ID" value="TDY51315.1"/>
    <property type="molecule type" value="Genomic_DNA"/>
</dbReference>
<proteinExistence type="inferred from homology"/>
<evidence type="ECO:0000256" key="5">
    <source>
        <dbReference type="ARBA" id="ARBA00034496"/>
    </source>
</evidence>
<protein>
    <submittedName>
        <fullName evidence="6">Hemoglobin</fullName>
    </submittedName>
</protein>
<dbReference type="GO" id="GO:0019825">
    <property type="term" value="F:oxygen binding"/>
    <property type="evidence" value="ECO:0007669"/>
    <property type="project" value="InterPro"/>
</dbReference>
<dbReference type="InterPro" id="IPR001486">
    <property type="entry name" value="Hemoglobin_trunc"/>
</dbReference>
<organism evidence="6 7">
    <name type="scientific">Alicyclobacillus sacchari</name>
    <dbReference type="NCBI Taxonomy" id="392010"/>
    <lineage>
        <taxon>Bacteria</taxon>
        <taxon>Bacillati</taxon>
        <taxon>Bacillota</taxon>
        <taxon>Bacilli</taxon>
        <taxon>Bacillales</taxon>
        <taxon>Alicyclobacillaceae</taxon>
        <taxon>Alicyclobacillus</taxon>
    </lineage>
</organism>
<accession>A0A4R8LWX2</accession>
<evidence type="ECO:0000256" key="1">
    <source>
        <dbReference type="ARBA" id="ARBA00022448"/>
    </source>
</evidence>
<dbReference type="InterPro" id="IPR009050">
    <property type="entry name" value="Globin-like_sf"/>
</dbReference>
<evidence type="ECO:0000313" key="7">
    <source>
        <dbReference type="Proteomes" id="UP000294581"/>
    </source>
</evidence>
<reference evidence="6 7" key="1">
    <citation type="submission" date="2019-03" db="EMBL/GenBank/DDBJ databases">
        <title>Genomic Encyclopedia of Type Strains, Phase IV (KMG-IV): sequencing the most valuable type-strain genomes for metagenomic binning, comparative biology and taxonomic classification.</title>
        <authorList>
            <person name="Goeker M."/>
        </authorList>
    </citation>
    <scope>NUCLEOTIDE SEQUENCE [LARGE SCALE GENOMIC DNA]</scope>
    <source>
        <strain evidence="6 7">DSM 17974</strain>
    </source>
</reference>
<sequence>MSAMTVYEAIGGETTMRRLVESFYDKVAADPLLRPLFPPTFDEVKERQFWFMTQLFGGPRLYTERRGQPMLRARHLPFPITTRHAQAWLRCMTGAMIDAEIPAPAREAMLQRLTATAYHMVNTELEEETTRHER</sequence>
<dbReference type="GO" id="GO:0005344">
    <property type="term" value="F:oxygen carrier activity"/>
    <property type="evidence" value="ECO:0007669"/>
    <property type="project" value="InterPro"/>
</dbReference>
<dbReference type="Pfam" id="PF01152">
    <property type="entry name" value="Bac_globin"/>
    <property type="match status" value="1"/>
</dbReference>
<evidence type="ECO:0000256" key="2">
    <source>
        <dbReference type="ARBA" id="ARBA00022617"/>
    </source>
</evidence>
<comment type="caution">
    <text evidence="6">The sequence shown here is derived from an EMBL/GenBank/DDBJ whole genome shotgun (WGS) entry which is preliminary data.</text>
</comment>
<keyword evidence="1" id="KW-0813">Transport</keyword>
<dbReference type="PANTHER" id="PTHR47366:SF1">
    <property type="entry name" value="TWO-ON-TWO HEMOGLOBIN-3"/>
    <property type="match status" value="1"/>
</dbReference>
<dbReference type="AlphaFoldDB" id="A0A4R8LWX2"/>
<evidence type="ECO:0000313" key="6">
    <source>
        <dbReference type="EMBL" id="TDY51315.1"/>
    </source>
</evidence>
<keyword evidence="2" id="KW-0349">Heme</keyword>
<dbReference type="OrthoDB" id="9790913at2"/>
<evidence type="ECO:0000256" key="3">
    <source>
        <dbReference type="ARBA" id="ARBA00022723"/>
    </source>
</evidence>
<evidence type="ECO:0000256" key="4">
    <source>
        <dbReference type="ARBA" id="ARBA00023004"/>
    </source>
</evidence>
<dbReference type="RefSeq" id="WP_134158263.1">
    <property type="nucleotide sequence ID" value="NZ_BSUS01000001.1"/>
</dbReference>